<dbReference type="PANTHER" id="PTHR15394:SF3">
    <property type="entry name" value="SERINE HYDROLASE RBBP9"/>
    <property type="match status" value="1"/>
</dbReference>
<keyword evidence="3" id="KW-1185">Reference proteome</keyword>
<feature type="compositionally biased region" description="Polar residues" evidence="1">
    <location>
        <begin position="1"/>
        <end position="16"/>
    </location>
</feature>
<name>A0ABR8U1S8_9CELL</name>
<dbReference type="EMBL" id="JACSQF010000013">
    <property type="protein sequence ID" value="MBD7981705.1"/>
    <property type="molecule type" value="Genomic_DNA"/>
</dbReference>
<dbReference type="Proteomes" id="UP000655570">
    <property type="component" value="Unassembled WGS sequence"/>
</dbReference>
<comment type="caution">
    <text evidence="2">The sequence shown here is derived from an EMBL/GenBank/DDBJ whole genome shotgun (WGS) entry which is preliminary data.</text>
</comment>
<evidence type="ECO:0000313" key="2">
    <source>
        <dbReference type="EMBL" id="MBD7981705.1"/>
    </source>
</evidence>
<sequence length="223" mass="23577">MTSRTDATVVAHQTVQEPAPSPAPAPPATRIVVVHGLGATAASHWFGALQDRYAPRGIDVLVPDLPDSQAPDLDTWLSTLAAVVGAIDGRTVLVGHSLGCVSILQHLAARDDDWRLGGLALVAGFVEQVPGIPEVDHFVAHDTDPAGIAARTARRLVVTADDDPVVPRRLTEDLARVLDADLTVVDGAGHFLARGGFDRLEVLESVLDGWTLTDPPTVRPRIS</sequence>
<dbReference type="Pfam" id="PF06821">
    <property type="entry name" value="Ser_hydrolase"/>
    <property type="match status" value="1"/>
</dbReference>
<accession>A0ABR8U1S8</accession>
<organism evidence="2 3">
    <name type="scientific">Oerskovia merdavium</name>
    <dbReference type="NCBI Taxonomy" id="2762227"/>
    <lineage>
        <taxon>Bacteria</taxon>
        <taxon>Bacillati</taxon>
        <taxon>Actinomycetota</taxon>
        <taxon>Actinomycetes</taxon>
        <taxon>Micrococcales</taxon>
        <taxon>Cellulomonadaceae</taxon>
        <taxon>Oerskovia</taxon>
    </lineage>
</organism>
<dbReference type="InterPro" id="IPR010662">
    <property type="entry name" value="RBBP9/YdeN"/>
</dbReference>
<evidence type="ECO:0000256" key="1">
    <source>
        <dbReference type="SAM" id="MobiDB-lite"/>
    </source>
</evidence>
<dbReference type="Gene3D" id="3.40.50.1820">
    <property type="entry name" value="alpha/beta hydrolase"/>
    <property type="match status" value="1"/>
</dbReference>
<feature type="region of interest" description="Disordered" evidence="1">
    <location>
        <begin position="1"/>
        <end position="26"/>
    </location>
</feature>
<dbReference type="InterPro" id="IPR029058">
    <property type="entry name" value="AB_hydrolase_fold"/>
</dbReference>
<dbReference type="SUPFAM" id="SSF53474">
    <property type="entry name" value="alpha/beta-Hydrolases"/>
    <property type="match status" value="1"/>
</dbReference>
<reference evidence="2 3" key="1">
    <citation type="submission" date="2020-08" db="EMBL/GenBank/DDBJ databases">
        <title>A Genomic Blueprint of the Chicken Gut Microbiome.</title>
        <authorList>
            <person name="Gilroy R."/>
            <person name="Ravi A."/>
            <person name="Getino M."/>
            <person name="Pursley I."/>
            <person name="Horton D.L."/>
            <person name="Alikhan N.-F."/>
            <person name="Baker D."/>
            <person name="Gharbi K."/>
            <person name="Hall N."/>
            <person name="Watson M."/>
            <person name="Adriaenssens E.M."/>
            <person name="Foster-Nyarko E."/>
            <person name="Jarju S."/>
            <person name="Secka A."/>
            <person name="Antonio M."/>
            <person name="Oren A."/>
            <person name="Chaudhuri R."/>
            <person name="La Ragione R.M."/>
            <person name="Hildebrand F."/>
            <person name="Pallen M.J."/>
        </authorList>
    </citation>
    <scope>NUCLEOTIDE SEQUENCE [LARGE SCALE GENOMIC DNA]</scope>
    <source>
        <strain evidence="2 3">Sa2CUA9</strain>
    </source>
</reference>
<protein>
    <submittedName>
        <fullName evidence="2">Serine hydrolase family protein</fullName>
    </submittedName>
</protein>
<gene>
    <name evidence="2" type="ORF">H9641_13370</name>
</gene>
<dbReference type="PANTHER" id="PTHR15394">
    <property type="entry name" value="SERINE HYDROLASE RBBP9"/>
    <property type="match status" value="1"/>
</dbReference>
<proteinExistence type="predicted"/>
<evidence type="ECO:0000313" key="3">
    <source>
        <dbReference type="Proteomes" id="UP000655570"/>
    </source>
</evidence>
<keyword evidence="2" id="KW-0378">Hydrolase</keyword>
<dbReference type="RefSeq" id="WP_191804547.1">
    <property type="nucleotide sequence ID" value="NZ_JACSQF010000013.1"/>
</dbReference>
<dbReference type="GO" id="GO:0016787">
    <property type="term" value="F:hydrolase activity"/>
    <property type="evidence" value="ECO:0007669"/>
    <property type="project" value="UniProtKB-KW"/>
</dbReference>